<dbReference type="SMART" id="SM00922">
    <property type="entry name" value="MR_MLE"/>
    <property type="match status" value="1"/>
</dbReference>
<dbReference type="SUPFAM" id="SSF54826">
    <property type="entry name" value="Enolase N-terminal domain-like"/>
    <property type="match status" value="1"/>
</dbReference>
<protein>
    <recommendedName>
        <fullName evidence="6">Mandelate racemase/muconate lactonizing enzyme C-terminal domain-containing protein</fullName>
    </recommendedName>
</protein>
<dbReference type="SFLD" id="SFLDF00009">
    <property type="entry name" value="o-succinylbenzoate_synthase"/>
    <property type="match status" value="1"/>
</dbReference>
<dbReference type="SFLD" id="SFLDG00180">
    <property type="entry name" value="muconate_cycloisomerase"/>
    <property type="match status" value="1"/>
</dbReference>
<evidence type="ECO:0000256" key="5">
    <source>
        <dbReference type="ARBA" id="ARBA00023235"/>
    </source>
</evidence>
<dbReference type="KEGG" id="aram:KAR29_04170"/>
<accession>A0A9Q7F0H6</accession>
<evidence type="ECO:0000256" key="2">
    <source>
        <dbReference type="ARBA" id="ARBA00008031"/>
    </source>
</evidence>
<dbReference type="RefSeq" id="WP_274374376.1">
    <property type="nucleotide sequence ID" value="NZ_CP072943.1"/>
</dbReference>
<dbReference type="InterPro" id="IPR013342">
    <property type="entry name" value="Mandelate_racemase_C"/>
</dbReference>
<gene>
    <name evidence="7" type="ORF">KAR29_04170</name>
</gene>
<dbReference type="PANTHER" id="PTHR48073">
    <property type="entry name" value="O-SUCCINYLBENZOATE SYNTHASE-RELATED"/>
    <property type="match status" value="1"/>
</dbReference>
<keyword evidence="5" id="KW-0413">Isomerase</keyword>
<proteinExistence type="inferred from homology"/>
<keyword evidence="4" id="KW-0460">Magnesium</keyword>
<dbReference type="Proteomes" id="UP000671879">
    <property type="component" value="Chromosome"/>
</dbReference>
<comment type="cofactor">
    <cofactor evidence="1">
        <name>Mg(2+)</name>
        <dbReference type="ChEBI" id="CHEBI:18420"/>
    </cofactor>
</comment>
<dbReference type="AlphaFoldDB" id="A0A9Q7F0H6"/>
<dbReference type="InterPro" id="IPR013341">
    <property type="entry name" value="Mandelate_racemase_N_dom"/>
</dbReference>
<dbReference type="SFLD" id="SFLDS00001">
    <property type="entry name" value="Enolase"/>
    <property type="match status" value="1"/>
</dbReference>
<evidence type="ECO:0000256" key="3">
    <source>
        <dbReference type="ARBA" id="ARBA00022723"/>
    </source>
</evidence>
<evidence type="ECO:0000313" key="8">
    <source>
        <dbReference type="Proteomes" id="UP000671879"/>
    </source>
</evidence>
<dbReference type="Pfam" id="PF02746">
    <property type="entry name" value="MR_MLE_N"/>
    <property type="match status" value="1"/>
</dbReference>
<comment type="similarity">
    <text evidence="2">Belongs to the mandelate racemase/muconate lactonizing enzyme family.</text>
</comment>
<sequence>MNRSRIVDIQVHVVELPLRKTWQISLYAANRRAHAVVRLQTEDGIVGYGEAAPSPAFMGETGYTIETVLNRYLREAALGENLFDIARIHERMDSSIDGNSAAKAAIDIAVHDAMGKSLGLPVYRLLGGKVRPRMALSWVVGLQSFDQAVEEARRKVAEGYRVIKIKVGQALADDVRLIRTLREELGDAVPIRLDANQGFTPREALALLDQVRDCPVEAFEQPVRKWDLAGLRFVRERSGAVPIMADESASTLQDACNVLRNEGADLFNIKVGKVGGLYRACQIAALVEAAGLKATAGSNLEVSIGEAASVHFVASQKALSLPNDMLLGSALHSANLVSEPLSVIEGHVLCPERPGLGVDVDEGLFGHRS</sequence>
<dbReference type="Pfam" id="PF13378">
    <property type="entry name" value="MR_MLE_C"/>
    <property type="match status" value="1"/>
</dbReference>
<dbReference type="FunFam" id="3.30.390.10:FF:000009">
    <property type="entry name" value="Hydrophobic dipeptide epimerase"/>
    <property type="match status" value="1"/>
</dbReference>
<keyword evidence="8" id="KW-1185">Reference proteome</keyword>
<dbReference type="GO" id="GO:0016854">
    <property type="term" value="F:racemase and epimerase activity"/>
    <property type="evidence" value="ECO:0007669"/>
    <property type="project" value="UniProtKB-ARBA"/>
</dbReference>
<dbReference type="Gene3D" id="3.20.20.120">
    <property type="entry name" value="Enolase-like C-terminal domain"/>
    <property type="match status" value="1"/>
</dbReference>
<keyword evidence="3" id="KW-0479">Metal-binding</keyword>
<dbReference type="PANTHER" id="PTHR48073:SF2">
    <property type="entry name" value="O-SUCCINYLBENZOATE SYNTHASE"/>
    <property type="match status" value="1"/>
</dbReference>
<evidence type="ECO:0000313" key="7">
    <source>
        <dbReference type="EMBL" id="QTX33102.1"/>
    </source>
</evidence>
<feature type="domain" description="Mandelate racemase/muconate lactonizing enzyme C-terminal" evidence="6">
    <location>
        <begin position="145"/>
        <end position="241"/>
    </location>
</feature>
<evidence type="ECO:0000256" key="1">
    <source>
        <dbReference type="ARBA" id="ARBA00001946"/>
    </source>
</evidence>
<dbReference type="InterPro" id="IPR036849">
    <property type="entry name" value="Enolase-like_C_sf"/>
</dbReference>
<organism evidence="7 8">
    <name type="scientific">Aminithiophilus ramosus</name>
    <dbReference type="NCBI Taxonomy" id="3029084"/>
    <lineage>
        <taxon>Bacteria</taxon>
        <taxon>Thermotogati</taxon>
        <taxon>Synergistota</taxon>
        <taxon>Synergistia</taxon>
        <taxon>Synergistales</taxon>
        <taxon>Aminithiophilaceae</taxon>
        <taxon>Aminithiophilus</taxon>
    </lineage>
</organism>
<evidence type="ECO:0000256" key="4">
    <source>
        <dbReference type="ARBA" id="ARBA00022842"/>
    </source>
</evidence>
<dbReference type="InterPro" id="IPR029065">
    <property type="entry name" value="Enolase_C-like"/>
</dbReference>
<evidence type="ECO:0000259" key="6">
    <source>
        <dbReference type="SMART" id="SM00922"/>
    </source>
</evidence>
<dbReference type="EMBL" id="CP072943">
    <property type="protein sequence ID" value="QTX33102.1"/>
    <property type="molecule type" value="Genomic_DNA"/>
</dbReference>
<dbReference type="SUPFAM" id="SSF51604">
    <property type="entry name" value="Enolase C-terminal domain-like"/>
    <property type="match status" value="1"/>
</dbReference>
<dbReference type="Gene3D" id="3.30.390.10">
    <property type="entry name" value="Enolase-like, N-terminal domain"/>
    <property type="match status" value="1"/>
</dbReference>
<name>A0A9Q7F0H6_9BACT</name>
<dbReference type="GO" id="GO:0046872">
    <property type="term" value="F:metal ion binding"/>
    <property type="evidence" value="ECO:0007669"/>
    <property type="project" value="UniProtKB-KW"/>
</dbReference>
<reference evidence="8" key="1">
    <citation type="submission" date="2021-04" db="EMBL/GenBank/DDBJ databases">
        <title>A novel Synergistetes isolate from a pyrite-forming mixed culture.</title>
        <authorList>
            <person name="Bunk B."/>
            <person name="Sproer C."/>
            <person name="Spring S."/>
            <person name="Pester M."/>
        </authorList>
    </citation>
    <scope>NUCLEOTIDE SEQUENCE [LARGE SCALE GENOMIC DNA]</scope>
    <source>
        <strain evidence="8">J.5.4.2-T.3.5.2</strain>
    </source>
</reference>
<dbReference type="InterPro" id="IPR029017">
    <property type="entry name" value="Enolase-like_N"/>
</dbReference>